<dbReference type="CDD" id="cd06558">
    <property type="entry name" value="crotonase-like"/>
    <property type="match status" value="1"/>
</dbReference>
<evidence type="ECO:0000256" key="1">
    <source>
        <dbReference type="ARBA" id="ARBA00004275"/>
    </source>
</evidence>
<evidence type="ECO:0000256" key="3">
    <source>
        <dbReference type="ARBA" id="ARBA00023235"/>
    </source>
</evidence>
<comment type="caution">
    <text evidence="4">The sequence shown here is derived from an EMBL/GenBank/DDBJ whole genome shotgun (WGS) entry which is preliminary data.</text>
</comment>
<comment type="subcellular location">
    <subcellularLocation>
        <location evidence="1">Peroxisome</location>
    </subcellularLocation>
</comment>
<organism evidence="4 5">
    <name type="scientific">Methylocella tundrae</name>
    <dbReference type="NCBI Taxonomy" id="227605"/>
    <lineage>
        <taxon>Bacteria</taxon>
        <taxon>Pseudomonadati</taxon>
        <taxon>Pseudomonadota</taxon>
        <taxon>Alphaproteobacteria</taxon>
        <taxon>Hyphomicrobiales</taxon>
        <taxon>Beijerinckiaceae</taxon>
        <taxon>Methylocella</taxon>
    </lineage>
</organism>
<accession>A0A8B6MAS5</accession>
<dbReference type="EMBL" id="CABFMQ020000120">
    <property type="protein sequence ID" value="VTZ52024.1"/>
    <property type="molecule type" value="Genomic_DNA"/>
</dbReference>
<keyword evidence="2" id="KW-0576">Peroxisome</keyword>
<evidence type="ECO:0000313" key="4">
    <source>
        <dbReference type="EMBL" id="VTZ52024.1"/>
    </source>
</evidence>
<gene>
    <name evidence="4" type="ORF">MPC4_60113</name>
</gene>
<evidence type="ECO:0000313" key="5">
    <source>
        <dbReference type="Proteomes" id="UP000485880"/>
    </source>
</evidence>
<dbReference type="Proteomes" id="UP000485880">
    <property type="component" value="Unassembled WGS sequence"/>
</dbReference>
<dbReference type="PANTHER" id="PTHR43684">
    <property type="match status" value="1"/>
</dbReference>
<dbReference type="AlphaFoldDB" id="A0A8B6MAS5"/>
<proteinExistence type="predicted"/>
<dbReference type="GO" id="GO:0004165">
    <property type="term" value="F:delta(3)-delta(2)-enoyl-CoA isomerase activity"/>
    <property type="evidence" value="ECO:0007669"/>
    <property type="project" value="UniProtKB-ARBA"/>
</dbReference>
<dbReference type="InterPro" id="IPR001753">
    <property type="entry name" value="Enoyl-CoA_hydra/iso"/>
</dbReference>
<dbReference type="Pfam" id="PF00378">
    <property type="entry name" value="ECH_1"/>
    <property type="match status" value="1"/>
</dbReference>
<dbReference type="PANTHER" id="PTHR43684:SF1">
    <property type="entry name" value="ENOYL-COA DELTA ISOMERASE 2"/>
    <property type="match status" value="1"/>
</dbReference>
<dbReference type="Gene3D" id="3.90.226.10">
    <property type="entry name" value="2-enoyl-CoA Hydratase, Chain A, domain 1"/>
    <property type="match status" value="1"/>
</dbReference>
<sequence length="248" mass="25834">MIDSVLVCDPDDGVRLLTMSRPGRRNALDKATYVALAAALASARDDASIRVIALTGAGLCFTSGNDLADFQISTDAGETFVALDFLKMLSTFSKPVVAAVEGFAIGIGATLLLHCDLAYAGRGAQFRLPFVPLGLCPEGASSYLLPRLAGAKRAAELLLLGEPFTAQTAAEAGLINAQTDDGEALSVALAKAKALAALPWEAVAATRNLLKRSFALNVAETLEAEAQSFEALRRSPAAQAAFAAFFAR</sequence>
<keyword evidence="3" id="KW-0413">Isomerase</keyword>
<evidence type="ECO:0000256" key="2">
    <source>
        <dbReference type="ARBA" id="ARBA00023140"/>
    </source>
</evidence>
<dbReference type="SUPFAM" id="SSF52096">
    <property type="entry name" value="ClpP/crotonase"/>
    <property type="match status" value="1"/>
</dbReference>
<protein>
    <submittedName>
        <fullName evidence="4">Enoyl-CoA hydratase</fullName>
    </submittedName>
</protein>
<reference evidence="4 5" key="1">
    <citation type="submission" date="2019-05" db="EMBL/GenBank/DDBJ databases">
        <authorList>
            <person name="Farhan Ul Haque M."/>
        </authorList>
    </citation>
    <scope>NUCLEOTIDE SEQUENCE [LARGE SCALE GENOMIC DNA]</scope>
    <source>
        <strain evidence="4">2</strain>
    </source>
</reference>
<dbReference type="InterPro" id="IPR051053">
    <property type="entry name" value="ECH/Chromodomain_protein"/>
</dbReference>
<dbReference type="RefSeq" id="WP_174513697.1">
    <property type="nucleotide sequence ID" value="NZ_CABFMQ020000120.1"/>
</dbReference>
<dbReference type="InterPro" id="IPR029045">
    <property type="entry name" value="ClpP/crotonase-like_dom_sf"/>
</dbReference>
<keyword evidence="5" id="KW-1185">Reference proteome</keyword>
<name>A0A8B6MAS5_METTU</name>